<evidence type="ECO:0000256" key="7">
    <source>
        <dbReference type="SAM" id="Phobius"/>
    </source>
</evidence>
<dbReference type="InterPro" id="IPR036922">
    <property type="entry name" value="Rieske_2Fe-2S_sf"/>
</dbReference>
<keyword evidence="7" id="KW-1133">Transmembrane helix</keyword>
<evidence type="ECO:0000313" key="9">
    <source>
        <dbReference type="EMBL" id="RIH84233.1"/>
    </source>
</evidence>
<keyword evidence="1" id="KW-0001">2Fe-2S</keyword>
<keyword evidence="5" id="KW-1015">Disulfide bond</keyword>
<keyword evidence="7" id="KW-0812">Transmembrane</keyword>
<dbReference type="InterPro" id="IPR014349">
    <property type="entry name" value="Rieske_Fe-S_prot"/>
</dbReference>
<evidence type="ECO:0000256" key="1">
    <source>
        <dbReference type="ARBA" id="ARBA00022714"/>
    </source>
</evidence>
<dbReference type="Gene3D" id="2.102.10.10">
    <property type="entry name" value="Rieske [2Fe-2S] iron-sulphur domain"/>
    <property type="match status" value="1"/>
</dbReference>
<dbReference type="CDD" id="cd03467">
    <property type="entry name" value="Rieske"/>
    <property type="match status" value="1"/>
</dbReference>
<dbReference type="SUPFAM" id="SSF50022">
    <property type="entry name" value="ISP domain"/>
    <property type="match status" value="1"/>
</dbReference>
<sequence>MADHDHDTHAHGHEAALEPEAPEAHATRRAVLQAAIGMGAGAAVLSTLYVGAGLIPKKEITPDREPIAQGDVLVYSQGPKRGQPINPAELKPGAEMIVAYPMNPESQVVKGAELKNTLLVMKLDPGNLDAETAKLAADGVVVYSGVCKHLGCVVSNWVADKQLMLCPCHGALYDPKESGKALIVAPKPLGQFPIKLENGRIVIAGEPTRPIGVEAATDDGIRRV</sequence>
<comment type="caution">
    <text evidence="9">The sequence shown here is derived from an EMBL/GenBank/DDBJ whole genome shotgun (WGS) entry which is preliminary data.</text>
</comment>
<dbReference type="EMBL" id="QXDL01000077">
    <property type="protein sequence ID" value="RIH84233.1"/>
    <property type="molecule type" value="Genomic_DNA"/>
</dbReference>
<dbReference type="Pfam" id="PF00355">
    <property type="entry name" value="Rieske"/>
    <property type="match status" value="1"/>
</dbReference>
<dbReference type="GO" id="GO:0046872">
    <property type="term" value="F:metal ion binding"/>
    <property type="evidence" value="ECO:0007669"/>
    <property type="project" value="UniProtKB-KW"/>
</dbReference>
<dbReference type="InterPro" id="IPR017941">
    <property type="entry name" value="Rieske_2Fe-2S"/>
</dbReference>
<proteinExistence type="predicted"/>
<dbReference type="RefSeq" id="WP_119315118.1">
    <property type="nucleotide sequence ID" value="NZ_QXDL01000077.1"/>
</dbReference>
<keyword evidence="4" id="KW-0411">Iron-sulfur</keyword>
<evidence type="ECO:0000256" key="4">
    <source>
        <dbReference type="ARBA" id="ARBA00023014"/>
    </source>
</evidence>
<gene>
    <name evidence="9" type="primary">qcrA</name>
    <name evidence="9" type="ORF">Mterra_02030</name>
</gene>
<dbReference type="PANTHER" id="PTHR10134">
    <property type="entry name" value="CYTOCHROME B-C1 COMPLEX SUBUNIT RIESKE, MITOCHONDRIAL"/>
    <property type="match status" value="1"/>
</dbReference>
<feature type="domain" description="Rieske" evidence="8">
    <location>
        <begin position="106"/>
        <end position="203"/>
    </location>
</feature>
<evidence type="ECO:0000313" key="10">
    <source>
        <dbReference type="Proteomes" id="UP000265715"/>
    </source>
</evidence>
<keyword evidence="10" id="KW-1185">Reference proteome</keyword>
<evidence type="ECO:0000256" key="3">
    <source>
        <dbReference type="ARBA" id="ARBA00023004"/>
    </source>
</evidence>
<evidence type="ECO:0000256" key="6">
    <source>
        <dbReference type="SAM" id="MobiDB-lite"/>
    </source>
</evidence>
<dbReference type="AlphaFoldDB" id="A0A399EL94"/>
<dbReference type="OrthoDB" id="9767869at2"/>
<organism evidence="9 10">
    <name type="scientific">Calidithermus terrae</name>
    <dbReference type="NCBI Taxonomy" id="1408545"/>
    <lineage>
        <taxon>Bacteria</taxon>
        <taxon>Thermotogati</taxon>
        <taxon>Deinococcota</taxon>
        <taxon>Deinococci</taxon>
        <taxon>Thermales</taxon>
        <taxon>Thermaceae</taxon>
        <taxon>Calidithermus</taxon>
    </lineage>
</organism>
<keyword evidence="7" id="KW-0472">Membrane</keyword>
<protein>
    <submittedName>
        <fullName evidence="9">Cytochrome bc1 complex Rieske iron-sulfur subunit</fullName>
    </submittedName>
</protein>
<feature type="region of interest" description="Disordered" evidence="6">
    <location>
        <begin position="1"/>
        <end position="26"/>
    </location>
</feature>
<name>A0A399EL94_9DEIN</name>
<evidence type="ECO:0000256" key="2">
    <source>
        <dbReference type="ARBA" id="ARBA00022723"/>
    </source>
</evidence>
<keyword evidence="3" id="KW-0408">Iron</keyword>
<feature type="transmembrane region" description="Helical" evidence="7">
    <location>
        <begin position="30"/>
        <end position="55"/>
    </location>
</feature>
<reference evidence="9 10" key="1">
    <citation type="submission" date="2018-08" db="EMBL/GenBank/DDBJ databases">
        <title>Meiothermus terrae DSM 26712 genome sequencing project.</title>
        <authorList>
            <person name="Da Costa M.S."/>
            <person name="Albuquerque L."/>
            <person name="Raposo P."/>
            <person name="Froufe H.J.C."/>
            <person name="Barroso C.S."/>
            <person name="Egas C."/>
        </authorList>
    </citation>
    <scope>NUCLEOTIDE SEQUENCE [LARGE SCALE GENOMIC DNA]</scope>
    <source>
        <strain evidence="9 10">DSM 26712</strain>
    </source>
</reference>
<evidence type="ECO:0000259" key="8">
    <source>
        <dbReference type="PROSITE" id="PS51296"/>
    </source>
</evidence>
<dbReference type="Proteomes" id="UP000265715">
    <property type="component" value="Unassembled WGS sequence"/>
</dbReference>
<evidence type="ECO:0000256" key="5">
    <source>
        <dbReference type="ARBA" id="ARBA00023157"/>
    </source>
</evidence>
<dbReference type="PROSITE" id="PS51296">
    <property type="entry name" value="RIESKE"/>
    <property type="match status" value="1"/>
</dbReference>
<dbReference type="GO" id="GO:0051537">
    <property type="term" value="F:2 iron, 2 sulfur cluster binding"/>
    <property type="evidence" value="ECO:0007669"/>
    <property type="project" value="UniProtKB-KW"/>
</dbReference>
<accession>A0A399EL94</accession>
<keyword evidence="2" id="KW-0479">Metal-binding</keyword>